<evidence type="ECO:0000313" key="1">
    <source>
        <dbReference type="EMBL" id="MEQ2247540.1"/>
    </source>
</evidence>
<sequence>MAWMCLTRVRSTHNTCVRNVKSWATTAAACNNHLHPEGKNFGVISHVVCLLRCRSSLLVHSVLQHGSSNFLVSFQIPSFNKTRIIHLTPISNFLKPYIRNCITQSVYLTAAN</sequence>
<dbReference type="EMBL" id="JAHRIQ010081847">
    <property type="protein sequence ID" value="MEQ2247540.1"/>
    <property type="molecule type" value="Genomic_DNA"/>
</dbReference>
<keyword evidence="2" id="KW-1185">Reference proteome</keyword>
<gene>
    <name evidence="1" type="ORF">ILYODFUR_010338</name>
</gene>
<reference evidence="1 2" key="1">
    <citation type="submission" date="2021-06" db="EMBL/GenBank/DDBJ databases">
        <authorList>
            <person name="Palmer J.M."/>
        </authorList>
    </citation>
    <scope>NUCLEOTIDE SEQUENCE [LARGE SCALE GENOMIC DNA]</scope>
    <source>
        <strain evidence="2">if_2019</strain>
        <tissue evidence="1">Muscle</tissue>
    </source>
</reference>
<comment type="caution">
    <text evidence="1">The sequence shown here is derived from an EMBL/GenBank/DDBJ whole genome shotgun (WGS) entry which is preliminary data.</text>
</comment>
<accession>A0ABV0UR11</accession>
<dbReference type="Proteomes" id="UP001482620">
    <property type="component" value="Unassembled WGS sequence"/>
</dbReference>
<proteinExistence type="predicted"/>
<organism evidence="1 2">
    <name type="scientific">Ilyodon furcidens</name>
    <name type="common">goldbreast splitfin</name>
    <dbReference type="NCBI Taxonomy" id="33524"/>
    <lineage>
        <taxon>Eukaryota</taxon>
        <taxon>Metazoa</taxon>
        <taxon>Chordata</taxon>
        <taxon>Craniata</taxon>
        <taxon>Vertebrata</taxon>
        <taxon>Euteleostomi</taxon>
        <taxon>Actinopterygii</taxon>
        <taxon>Neopterygii</taxon>
        <taxon>Teleostei</taxon>
        <taxon>Neoteleostei</taxon>
        <taxon>Acanthomorphata</taxon>
        <taxon>Ovalentaria</taxon>
        <taxon>Atherinomorphae</taxon>
        <taxon>Cyprinodontiformes</taxon>
        <taxon>Goodeidae</taxon>
        <taxon>Ilyodon</taxon>
    </lineage>
</organism>
<name>A0ABV0UR11_9TELE</name>
<protein>
    <submittedName>
        <fullName evidence="1">Uncharacterized protein</fullName>
    </submittedName>
</protein>
<evidence type="ECO:0000313" key="2">
    <source>
        <dbReference type="Proteomes" id="UP001482620"/>
    </source>
</evidence>